<accession>A0AAE3H931</accession>
<sequence length="1052" mass="103265">IGTYTATCVNSCGTSSASNTITISNGPAPTAPVIASNKTTVCGTDKATLTATGCAGGTITWSGGLGAGTTKEVGAGSYTATCTTSCGTSGNSNTITIGTSPAPVAPVITASKSEICGSEEITLTATNCTGTVRWSNNATGTSIKVTQAGDYAAVCQNTCGESPNSNIIKITVGGVPNAPLITTDKVTVCDTAKARLVAVGCPSTIEWSNGATGDVIFVGIGTYTAKCKNSCGISLASNIIKIETGIVPTAPTISANKTAVCGTDKATLTAVGCTGGTITWSGGLGVGTSKEVVAGTYTATCTTSCGTSPVSNTVTITTGQSSAAPTIAVNKTSICGNEKATLTATGCQGGTITWSGGLGVGTSKEVVAGTYTATCTTSCGTSPVSNAVTITTGQSPAAPTIVANKTSICGTDKATLTAAGCEGGTITWSGGLGVGTTKEVVAGTYTATCTTSCGTSPVSNAVTISTGQSPVAPTIAANKTSICGTDKATLTATGCQGGTITWSGGLGVGSTKEVVAGTYTATCTTSCGTSPVSNAVTITTGQSPVAPTIAANKTSICGTDKSTLTATGCEGGTITWSGGLGVGTTKEVAAGTYTATCTTSCGTSANSNSVVITIGATPTAPIVTASKNEICGNEEITLTATGCTGTVKWSNNATGTTVKVSQAGDYAAICVNTCGESGNSNIVKISIGAVPNAPLITTDRVNVCDTEKARLVAVGCTGTIEWSTGATGDMIQVGAGSYTAKCKNSCGTSLASNIIKIETGGRPAGPIVVANKTSICGVDSAKLTASVCSGTVKWSNGKEGASIFVKTAGSYTATCTNSCGTSLPSDAVVITVGGTPSAPIITASATKICAGDSATLSTDGCNGTVTWSTGATGNSIKVKIAGSYTVKCTNTCGVSPNSQPVVIEIKTTDCGTGCNLPALVVAASKTVICEPENITLTATGCTTGTIIWSNGKSGNSIVVKPAVTTTYSAVCKVADCVSPVSNIVEVKVQKATKPVVACATDIICAGESITLRAYECDGIIKWSNGMTGNAVEVKPTATSKYTAVCVVGTCES</sequence>
<gene>
    <name evidence="1" type="ORF">EGI31_22525</name>
</gene>
<dbReference type="EMBL" id="RJUF01000189">
    <property type="protein sequence ID" value="MCP9765720.1"/>
    <property type="molecule type" value="Genomic_DNA"/>
</dbReference>
<dbReference type="RefSeq" id="WP_255039434.1">
    <property type="nucleotide sequence ID" value="NZ_RJUF01000189.1"/>
</dbReference>
<evidence type="ECO:0000313" key="1">
    <source>
        <dbReference type="EMBL" id="MCP9765720.1"/>
    </source>
</evidence>
<protein>
    <submittedName>
        <fullName evidence="1">Uncharacterized protein</fullName>
    </submittedName>
</protein>
<comment type="caution">
    <text evidence="1">The sequence shown here is derived from an EMBL/GenBank/DDBJ whole genome shotgun (WGS) entry which is preliminary data.</text>
</comment>
<organism evidence="1 2">
    <name type="scientific">Lacihabitans soyangensis</name>
    <dbReference type="NCBI Taxonomy" id="869394"/>
    <lineage>
        <taxon>Bacteria</taxon>
        <taxon>Pseudomonadati</taxon>
        <taxon>Bacteroidota</taxon>
        <taxon>Cytophagia</taxon>
        <taxon>Cytophagales</taxon>
        <taxon>Leadbetterellaceae</taxon>
        <taxon>Lacihabitans</taxon>
    </lineage>
</organism>
<proteinExistence type="predicted"/>
<keyword evidence="2" id="KW-1185">Reference proteome</keyword>
<feature type="non-terminal residue" evidence="1">
    <location>
        <position position="1052"/>
    </location>
</feature>
<evidence type="ECO:0000313" key="2">
    <source>
        <dbReference type="Proteomes" id="UP001204144"/>
    </source>
</evidence>
<dbReference type="Proteomes" id="UP001204144">
    <property type="component" value="Unassembled WGS sequence"/>
</dbReference>
<dbReference type="AlphaFoldDB" id="A0AAE3H931"/>
<reference evidence="1 2" key="1">
    <citation type="submission" date="2018-11" db="EMBL/GenBank/DDBJ databases">
        <title>Novel bacteria species description.</title>
        <authorList>
            <person name="Han J.-H."/>
        </authorList>
    </citation>
    <scope>NUCLEOTIDE SEQUENCE [LARGE SCALE GENOMIC DNA]</scope>
    <source>
        <strain evidence="1 2">KCTC23259</strain>
    </source>
</reference>
<feature type="non-terminal residue" evidence="1">
    <location>
        <position position="1"/>
    </location>
</feature>
<name>A0AAE3H931_9BACT</name>